<reference evidence="2 3" key="1">
    <citation type="journal article" date="2019" name="Plant Biotechnol. J.">
        <title>The red bayberry genome and genetic basis of sex determination.</title>
        <authorList>
            <person name="Jia H.M."/>
            <person name="Jia H.J."/>
            <person name="Cai Q.L."/>
            <person name="Wang Y."/>
            <person name="Zhao H.B."/>
            <person name="Yang W.F."/>
            <person name="Wang G.Y."/>
            <person name="Li Y.H."/>
            <person name="Zhan D.L."/>
            <person name="Shen Y.T."/>
            <person name="Niu Q.F."/>
            <person name="Chang L."/>
            <person name="Qiu J."/>
            <person name="Zhao L."/>
            <person name="Xie H.B."/>
            <person name="Fu W.Y."/>
            <person name="Jin J."/>
            <person name="Li X.W."/>
            <person name="Jiao Y."/>
            <person name="Zhou C.C."/>
            <person name="Tu T."/>
            <person name="Chai C.Y."/>
            <person name="Gao J.L."/>
            <person name="Fan L.J."/>
            <person name="van de Weg E."/>
            <person name="Wang J.Y."/>
            <person name="Gao Z.S."/>
        </authorList>
    </citation>
    <scope>NUCLEOTIDE SEQUENCE [LARGE SCALE GENOMIC DNA]</scope>
    <source>
        <tissue evidence="2">Leaves</tissue>
    </source>
</reference>
<evidence type="ECO:0000313" key="2">
    <source>
        <dbReference type="EMBL" id="KAB1225532.1"/>
    </source>
</evidence>
<dbReference type="AlphaFoldDB" id="A0A6A1WJR7"/>
<proteinExistence type="predicted"/>
<evidence type="ECO:0000259" key="1">
    <source>
        <dbReference type="Pfam" id="PF13966"/>
    </source>
</evidence>
<dbReference type="OrthoDB" id="1750965at2759"/>
<name>A0A6A1WJR7_9ROSI</name>
<comment type="caution">
    <text evidence="2">The sequence shown here is derived from an EMBL/GenBank/DDBJ whole genome shotgun (WGS) entry which is preliminary data.</text>
</comment>
<gene>
    <name evidence="2" type="ORF">CJ030_MR1G017493</name>
</gene>
<keyword evidence="3" id="KW-1185">Reference proteome</keyword>
<sequence>MKDPKGSFSVKGAVKLAQARRRPTRLFLEEQDWSNLWRLPLQDRLKLLLWKSAAETIPVRAPSFHSLDDNPSSEVYCVGCGQQLETILHVFHGCTVTRFLWSTSPWSLDISCIPVSSPANWIHVLLNAETTLGISSRSFPSFILRAALTMDVVWFLEIKLSMRGRRCWFRIYESLCLVGFWNTRWLG</sequence>
<dbReference type="EMBL" id="RXIC02000019">
    <property type="protein sequence ID" value="KAB1225532.1"/>
    <property type="molecule type" value="Genomic_DNA"/>
</dbReference>
<feature type="domain" description="Reverse transcriptase zinc-binding" evidence="1">
    <location>
        <begin position="8"/>
        <end position="101"/>
    </location>
</feature>
<protein>
    <recommendedName>
        <fullName evidence="1">Reverse transcriptase zinc-binding domain-containing protein</fullName>
    </recommendedName>
</protein>
<organism evidence="2 3">
    <name type="scientific">Morella rubra</name>
    <name type="common">Chinese bayberry</name>
    <dbReference type="NCBI Taxonomy" id="262757"/>
    <lineage>
        <taxon>Eukaryota</taxon>
        <taxon>Viridiplantae</taxon>
        <taxon>Streptophyta</taxon>
        <taxon>Embryophyta</taxon>
        <taxon>Tracheophyta</taxon>
        <taxon>Spermatophyta</taxon>
        <taxon>Magnoliopsida</taxon>
        <taxon>eudicotyledons</taxon>
        <taxon>Gunneridae</taxon>
        <taxon>Pentapetalae</taxon>
        <taxon>rosids</taxon>
        <taxon>fabids</taxon>
        <taxon>Fagales</taxon>
        <taxon>Myricaceae</taxon>
        <taxon>Morella</taxon>
    </lineage>
</organism>
<dbReference type="Pfam" id="PF13966">
    <property type="entry name" value="zf-RVT"/>
    <property type="match status" value="1"/>
</dbReference>
<dbReference type="Proteomes" id="UP000516437">
    <property type="component" value="Chromosome 1"/>
</dbReference>
<dbReference type="InterPro" id="IPR026960">
    <property type="entry name" value="RVT-Znf"/>
</dbReference>
<evidence type="ECO:0000313" key="3">
    <source>
        <dbReference type="Proteomes" id="UP000516437"/>
    </source>
</evidence>
<accession>A0A6A1WJR7</accession>